<dbReference type="InterPro" id="IPR010096">
    <property type="entry name" value="NADH-Q_OxRdtase_suN/2"/>
</dbReference>
<dbReference type="GO" id="GO:0012505">
    <property type="term" value="C:endomembrane system"/>
    <property type="evidence" value="ECO:0007669"/>
    <property type="project" value="UniProtKB-SubCell"/>
</dbReference>
<evidence type="ECO:0000256" key="6">
    <source>
        <dbReference type="RuleBase" id="RU000320"/>
    </source>
</evidence>
<accession>A0A6J4Q3F7</accession>
<evidence type="ECO:0000256" key="4">
    <source>
        <dbReference type="ARBA" id="ARBA00023136"/>
    </source>
</evidence>
<feature type="transmembrane region" description="Helical" evidence="5">
    <location>
        <begin position="308"/>
        <end position="327"/>
    </location>
</feature>
<dbReference type="GO" id="GO:0050136">
    <property type="term" value="F:NADH dehydrogenase (quinone) (non-electrogenic) activity"/>
    <property type="evidence" value="ECO:0007669"/>
    <property type="project" value="UniProtKB-UniRule"/>
</dbReference>
<feature type="transmembrane region" description="Helical" evidence="5">
    <location>
        <begin position="215"/>
        <end position="239"/>
    </location>
</feature>
<evidence type="ECO:0000256" key="3">
    <source>
        <dbReference type="ARBA" id="ARBA00022989"/>
    </source>
</evidence>
<keyword evidence="8" id="KW-0830">Ubiquinone</keyword>
<keyword evidence="2 5" id="KW-0812">Transmembrane</keyword>
<proteinExistence type="inferred from homology"/>
<evidence type="ECO:0000259" key="7">
    <source>
        <dbReference type="Pfam" id="PF00361"/>
    </source>
</evidence>
<keyword evidence="5" id="KW-0874">Quinone</keyword>
<reference evidence="8" key="1">
    <citation type="submission" date="2020-02" db="EMBL/GenBank/DDBJ databases">
        <authorList>
            <person name="Meier V. D."/>
        </authorList>
    </citation>
    <scope>NUCLEOTIDE SEQUENCE</scope>
    <source>
        <strain evidence="8">AVDCRST_MAG37</strain>
    </source>
</reference>
<dbReference type="GO" id="GO:0048038">
    <property type="term" value="F:quinone binding"/>
    <property type="evidence" value="ECO:0007669"/>
    <property type="project" value="UniProtKB-KW"/>
</dbReference>
<dbReference type="EC" id="7.1.1.-" evidence="5"/>
<feature type="transmembrane region" description="Helical" evidence="5">
    <location>
        <begin position="176"/>
        <end position="195"/>
    </location>
</feature>
<feature type="transmembrane region" description="Helical" evidence="5">
    <location>
        <begin position="283"/>
        <end position="301"/>
    </location>
</feature>
<dbReference type="GO" id="GO:0042773">
    <property type="term" value="P:ATP synthesis coupled electron transport"/>
    <property type="evidence" value="ECO:0007669"/>
    <property type="project" value="InterPro"/>
</dbReference>
<dbReference type="AlphaFoldDB" id="A0A6J4Q3F7"/>
<dbReference type="Pfam" id="PF00361">
    <property type="entry name" value="Proton_antipo_M"/>
    <property type="match status" value="1"/>
</dbReference>
<feature type="transmembrane region" description="Helical" evidence="5">
    <location>
        <begin position="445"/>
        <end position="471"/>
    </location>
</feature>
<dbReference type="GO" id="GO:0005886">
    <property type="term" value="C:plasma membrane"/>
    <property type="evidence" value="ECO:0007669"/>
    <property type="project" value="UniProtKB-SubCell"/>
</dbReference>
<dbReference type="InterPro" id="IPR001750">
    <property type="entry name" value="ND/Mrp_TM"/>
</dbReference>
<protein>
    <recommendedName>
        <fullName evidence="5">NADH-quinone oxidoreductase subunit N</fullName>
        <ecNumber evidence="5">7.1.1.-</ecNumber>
    </recommendedName>
    <alternativeName>
        <fullName evidence="5">NADH dehydrogenase I subunit N</fullName>
    </alternativeName>
    <alternativeName>
        <fullName evidence="5">NDH-1 subunit N</fullName>
    </alternativeName>
</protein>
<sequence>MMALVLQSMGGMEDMDGGGTQMQMARDLALLAPQLAVLLTAVGALIFEMLRLPKVALPFTVIGLLAATALAVPLLGTETTVFMDTYRVDALSLWSVLTLAPATALSTILAYHEVKDTDREGTVYALLSFTTLGAIALAGAGDIMFVVLGVLLSSLGSFALAAYSRDDRATEGAMKFLVFGSVTGAVMIFGLTYWYGAAGSTLLSDLGALEGAPLAAAAGLVAALVGLGYKAAVAPFHFWAPDAYDGAPVSIAAYLSVVPKIGAIFGLAQVVRDLPISTGWPSVVAALAVLSMTYGNLAALVQQNVVRLLAYSSIAQSGYFLLGVVAVERGDLALPALVVFAAAYAAMNLGTFAVVALAGRELRDFAGLGRSRPAAGAAMVVFLISLVGVPPLAGFVGKFLLFGAAIEAGFVWLAVVAILNSVLSLAVYLRIVVPMYQVPKEEPTFARSVTAVCMVALVATVAVGLAAQALLGGVM</sequence>
<evidence type="ECO:0000256" key="5">
    <source>
        <dbReference type="HAMAP-Rule" id="MF_00445"/>
    </source>
</evidence>
<keyword evidence="4 5" id="KW-0472">Membrane</keyword>
<keyword evidence="3 5" id="KW-1133">Transmembrane helix</keyword>
<feature type="transmembrane region" description="Helical" evidence="5">
    <location>
        <begin position="410"/>
        <end position="433"/>
    </location>
</feature>
<keyword evidence="5" id="KW-1278">Translocase</keyword>
<dbReference type="HAMAP" id="MF_00445">
    <property type="entry name" value="NDH1_NuoN_1"/>
    <property type="match status" value="1"/>
</dbReference>
<feature type="transmembrane region" description="Helical" evidence="5">
    <location>
        <begin position="251"/>
        <end position="271"/>
    </location>
</feature>
<evidence type="ECO:0000313" key="8">
    <source>
        <dbReference type="EMBL" id="CAA9432085.1"/>
    </source>
</evidence>
<feature type="transmembrane region" description="Helical" evidence="5">
    <location>
        <begin position="91"/>
        <end position="111"/>
    </location>
</feature>
<comment type="catalytic activity">
    <reaction evidence="5">
        <text>a quinone + NADH + 5 H(+)(in) = a quinol + NAD(+) + 4 H(+)(out)</text>
        <dbReference type="Rhea" id="RHEA:57888"/>
        <dbReference type="ChEBI" id="CHEBI:15378"/>
        <dbReference type="ChEBI" id="CHEBI:24646"/>
        <dbReference type="ChEBI" id="CHEBI:57540"/>
        <dbReference type="ChEBI" id="CHEBI:57945"/>
        <dbReference type="ChEBI" id="CHEBI:132124"/>
    </reaction>
</comment>
<keyword evidence="5" id="KW-0520">NAD</keyword>
<feature type="transmembrane region" description="Helical" evidence="5">
    <location>
        <begin position="28"/>
        <end position="48"/>
    </location>
</feature>
<feature type="transmembrane region" description="Helical" evidence="5">
    <location>
        <begin position="146"/>
        <end position="164"/>
    </location>
</feature>
<dbReference type="PANTHER" id="PTHR22773">
    <property type="entry name" value="NADH DEHYDROGENASE"/>
    <property type="match status" value="1"/>
</dbReference>
<evidence type="ECO:0000256" key="2">
    <source>
        <dbReference type="ARBA" id="ARBA00022692"/>
    </source>
</evidence>
<feature type="transmembrane region" description="Helical" evidence="5">
    <location>
        <begin position="379"/>
        <end position="404"/>
    </location>
</feature>
<keyword evidence="8" id="KW-0560">Oxidoreductase</keyword>
<dbReference type="EMBL" id="CADCVD010000028">
    <property type="protein sequence ID" value="CAA9432085.1"/>
    <property type="molecule type" value="Genomic_DNA"/>
</dbReference>
<name>A0A6J4Q3F7_9ACTN</name>
<keyword evidence="5" id="KW-0813">Transport</keyword>
<organism evidence="8">
    <name type="scientific">uncultured Rubrobacteraceae bacterium</name>
    <dbReference type="NCBI Taxonomy" id="349277"/>
    <lineage>
        <taxon>Bacteria</taxon>
        <taxon>Bacillati</taxon>
        <taxon>Actinomycetota</taxon>
        <taxon>Rubrobacteria</taxon>
        <taxon>Rubrobacterales</taxon>
        <taxon>Rubrobacteraceae</taxon>
        <taxon>environmental samples</taxon>
    </lineage>
</organism>
<comment type="subunit">
    <text evidence="5">NDH-1 is composed of 14 different subunits. Subunits NuoA, H, J, K, L, M, N constitute the membrane sector of the complex.</text>
</comment>
<comment type="similarity">
    <text evidence="5">Belongs to the complex I subunit 2 family.</text>
</comment>
<gene>
    <name evidence="5" type="primary">nuoN</name>
    <name evidence="8" type="ORF">AVDCRST_MAG37-705</name>
</gene>
<feature type="domain" description="NADH:quinone oxidoreductase/Mrp antiporter transmembrane" evidence="7">
    <location>
        <begin position="140"/>
        <end position="424"/>
    </location>
</feature>
<comment type="function">
    <text evidence="5">NDH-1 shuttles electrons from NADH, via FMN and iron-sulfur (Fe-S) centers, to quinones in the respiratory chain. The immediate electron acceptor for the enzyme in this species is believed to be a menaquinone. Couples the redox reaction to proton translocation (for every two electrons transferred, four hydrogen ions are translocated across the cytoplasmic membrane), and thus conserves the redox energy in a proton gradient.</text>
</comment>
<keyword evidence="5" id="KW-1003">Cell membrane</keyword>
<comment type="subcellular location">
    <subcellularLocation>
        <location evidence="5">Cell membrane</location>
        <topology evidence="5">Multi-pass membrane protein</topology>
    </subcellularLocation>
    <subcellularLocation>
        <location evidence="1">Endomembrane system</location>
        <topology evidence="1">Multi-pass membrane protein</topology>
    </subcellularLocation>
    <subcellularLocation>
        <location evidence="6">Membrane</location>
        <topology evidence="6">Multi-pass membrane protein</topology>
    </subcellularLocation>
</comment>
<evidence type="ECO:0000256" key="1">
    <source>
        <dbReference type="ARBA" id="ARBA00004127"/>
    </source>
</evidence>
<dbReference type="GO" id="GO:0008137">
    <property type="term" value="F:NADH dehydrogenase (ubiquinone) activity"/>
    <property type="evidence" value="ECO:0007669"/>
    <property type="project" value="InterPro"/>
</dbReference>
<feature type="transmembrane region" description="Helical" evidence="5">
    <location>
        <begin position="333"/>
        <end position="358"/>
    </location>
</feature>
<feature type="transmembrane region" description="Helical" evidence="5">
    <location>
        <begin position="55"/>
        <end position="76"/>
    </location>
</feature>